<evidence type="ECO:0000313" key="6">
    <source>
        <dbReference type="Proteomes" id="UP000832034"/>
    </source>
</evidence>
<dbReference type="InterPro" id="IPR027417">
    <property type="entry name" value="P-loop_NTPase"/>
</dbReference>
<gene>
    <name evidence="5" type="ORF">LVJ81_12425</name>
</gene>
<comment type="similarity">
    <text evidence="1">Belongs to the GPN-loop GTPase family.</text>
</comment>
<keyword evidence="3" id="KW-0378">Hydrolase</keyword>
<dbReference type="Gene3D" id="3.40.50.300">
    <property type="entry name" value="P-loop containing nucleotide triphosphate hydrolases"/>
    <property type="match status" value="1"/>
</dbReference>
<keyword evidence="6" id="KW-1185">Reference proteome</keyword>
<proteinExistence type="inferred from homology"/>
<evidence type="ECO:0000256" key="2">
    <source>
        <dbReference type="ARBA" id="ARBA00022741"/>
    </source>
</evidence>
<evidence type="ECO:0000256" key="3">
    <source>
        <dbReference type="ARBA" id="ARBA00022801"/>
    </source>
</evidence>
<dbReference type="CDD" id="cd00882">
    <property type="entry name" value="Ras_like_GTPase"/>
    <property type="match status" value="1"/>
</dbReference>
<dbReference type="EMBL" id="CP091512">
    <property type="protein sequence ID" value="UOO92389.1"/>
    <property type="molecule type" value="Genomic_DNA"/>
</dbReference>
<reference evidence="5" key="2">
    <citation type="journal article" date="2022" name="Res Sq">
        <title>Evolution of multicellular longitudinally dividing oral cavity symbionts (Neisseriaceae).</title>
        <authorList>
            <person name="Nyongesa S."/>
            <person name="Weber P."/>
            <person name="Bernet E."/>
            <person name="Pullido F."/>
            <person name="Nieckarz M."/>
            <person name="Delaby M."/>
            <person name="Nieves C."/>
            <person name="Viehboeck T."/>
            <person name="Krause N."/>
            <person name="Rivera-Millot A."/>
            <person name="Nakamura A."/>
            <person name="Vischer N."/>
            <person name="VanNieuwenhze M."/>
            <person name="Brun Y."/>
            <person name="Cava F."/>
            <person name="Bulgheresi S."/>
            <person name="Veyrier F."/>
        </authorList>
    </citation>
    <scope>NUCLEOTIDE SEQUENCE</scope>
    <source>
        <strain evidence="5">SAG 1488-6</strain>
    </source>
</reference>
<dbReference type="PRINTS" id="PR00449">
    <property type="entry name" value="RASTRNSFRMNG"/>
</dbReference>
<name>A0ABY4EAX7_VITST</name>
<evidence type="ECO:0000256" key="1">
    <source>
        <dbReference type="ARBA" id="ARBA00005290"/>
    </source>
</evidence>
<dbReference type="InterPro" id="IPR004130">
    <property type="entry name" value="Gpn"/>
</dbReference>
<keyword evidence="2" id="KW-0547">Nucleotide-binding</keyword>
<dbReference type="InterPro" id="IPR052705">
    <property type="entry name" value="Gliding_Motility_GTPase"/>
</dbReference>
<reference evidence="5" key="1">
    <citation type="submission" date="2021-12" db="EMBL/GenBank/DDBJ databases">
        <authorList>
            <person name="Veyrier F.J."/>
        </authorList>
    </citation>
    <scope>NUCLEOTIDE SEQUENCE</scope>
    <source>
        <strain evidence="5">SAG 1488-6</strain>
    </source>
</reference>
<organism evidence="5 6">
    <name type="scientific">Vitreoscilla stercoraria</name>
    <dbReference type="NCBI Taxonomy" id="61"/>
    <lineage>
        <taxon>Bacteria</taxon>
        <taxon>Pseudomonadati</taxon>
        <taxon>Pseudomonadota</taxon>
        <taxon>Betaproteobacteria</taxon>
        <taxon>Neisseriales</taxon>
        <taxon>Neisseriaceae</taxon>
        <taxon>Vitreoscilla</taxon>
    </lineage>
</organism>
<dbReference type="Proteomes" id="UP000832034">
    <property type="component" value="Chromosome"/>
</dbReference>
<evidence type="ECO:0000313" key="5">
    <source>
        <dbReference type="EMBL" id="UOO92389.1"/>
    </source>
</evidence>
<dbReference type="RefSeq" id="WP_019958534.1">
    <property type="nucleotide sequence ID" value="NZ_CP091512.1"/>
</dbReference>
<evidence type="ECO:0000256" key="4">
    <source>
        <dbReference type="ARBA" id="ARBA00023134"/>
    </source>
</evidence>
<protein>
    <submittedName>
        <fullName evidence="5">ATP/GTP-binding protein</fullName>
    </submittedName>
</protein>
<dbReference type="PANTHER" id="PTHR42708">
    <property type="entry name" value="ATP/GTP-BINDING PROTEIN-RELATED"/>
    <property type="match status" value="1"/>
</dbReference>
<keyword evidence="4" id="KW-0342">GTP-binding</keyword>
<sequence length="179" mass="20028">MFDHKIIVTGPVGAGKSTAIRTYSTSQVVETDILASDQTQTMKEATTVAMDYGTIVLDAETKVHLYGTPGQERFDFMWEILSKGSRGVIIVLNASARNPLQDLRFYLHAFADVLDRVPLVIGVNKISMEQRESDFIEKLQQAAIDFGSDADVLAVDIRKRKDMNKLVKRILFSDKLFAK</sequence>
<dbReference type="Pfam" id="PF03029">
    <property type="entry name" value="ATP_bind_1"/>
    <property type="match status" value="1"/>
</dbReference>
<dbReference type="SUPFAM" id="SSF52540">
    <property type="entry name" value="P-loop containing nucleoside triphosphate hydrolases"/>
    <property type="match status" value="1"/>
</dbReference>
<accession>A0ABY4EAX7</accession>
<dbReference type="PANTHER" id="PTHR42708:SF1">
    <property type="entry name" value="GLIDING MOTILITY PROTEIN MGLA"/>
    <property type="match status" value="1"/>
</dbReference>